<dbReference type="Gene3D" id="2.60.120.920">
    <property type="match status" value="1"/>
</dbReference>
<proteinExistence type="inferred from homology"/>
<dbReference type="GO" id="GO:0032259">
    <property type="term" value="P:methylation"/>
    <property type="evidence" value="ECO:0007669"/>
    <property type="project" value="UniProtKB-KW"/>
</dbReference>
<sequence>MPMSMALSHSSNERQQQHQQPQQQNQQLQTQQRQLQLQQLQLQNQQKVQFLPIPMNINLNMAIPVQNGFLVPASQIPIQMLYHTPQQQQQQQQQYQLQQHQQQQQAQQQQPLQSHFQSPQNTVAIVAHREIQAFSIRHFSVENATNTFIKTYFTYVQDCIESLKSWKNPPFLGDDFFVFTCKQCTSHKMELILRQSFTFVDIVYIVLFQFTYAQLIPASWNLTWSRETPTLPPLPKIGPSDGRMYFMKRQVAAFVDVNWERFWLKDRSRTWTHSLMTSMQNGGTGASLANSTEDARFLSGKDQFPADSGANMLISLFNKNVYASMIESKRARSSAYDISPVGTLVDLPGSIPRLSLGKTVDGNAVSGVEKKETGKRLLETSGIAGNIDSDSESVASNRKATGGHSTPELRIDSGENKKKRIAIPRPKRIERRLEPEEVDVSNSILLYPDLNNPENGPVVLSSELTHTAPQMKISVDGLTVFTDKGYRMSKATHGVYEGCWYYEVTFHSKEKGHARVGWSQISGDLQAPCGYDKFSYSFRDFPGTLFHESVQMRSKDGDVLGLMITLPSQSDVDNLVRRLWSVDASYVQFRTKPLQKLDSSEIRYFKNGKELGVAFTNLYNGKYYPAVSSYQYGTLTLNFGPNFAYPLPTGARAYSDVPKVFAWSEYAMYSYEPFIVYDKEFTTAITAAAAPSSGSGSPMLSPQSSKRDIIVGLFGKRKKPKKKLGNSPLLAIQRGKNLSAIGNGGSGIGAFGVGDPIAVSSALQNVTYASDGESAGKDVIDGDEDEYESFGDLI</sequence>
<feature type="region of interest" description="Disordered" evidence="4">
    <location>
        <begin position="1"/>
        <end position="30"/>
    </location>
</feature>
<keyword evidence="2" id="KW-0539">Nucleus</keyword>
<dbReference type="GO" id="GO:0048188">
    <property type="term" value="C:Set1C/COMPASS complex"/>
    <property type="evidence" value="ECO:0007669"/>
    <property type="project" value="InterPro"/>
</dbReference>
<comment type="caution">
    <text evidence="6">The sequence shown here is derived from an EMBL/GenBank/DDBJ whole genome shotgun (WGS) entry which is preliminary data.</text>
</comment>
<feature type="region of interest" description="Disordered" evidence="4">
    <location>
        <begin position="381"/>
        <end position="413"/>
    </location>
</feature>
<keyword evidence="6" id="KW-0808">Transferase</keyword>
<reference evidence="6" key="1">
    <citation type="submission" date="2020-05" db="EMBL/GenBank/DDBJ databases">
        <title>Phylogenomic resolution of chytrid fungi.</title>
        <authorList>
            <person name="Stajich J.E."/>
            <person name="Amses K."/>
            <person name="Simmons R."/>
            <person name="Seto K."/>
            <person name="Myers J."/>
            <person name="Bonds A."/>
            <person name="Quandt C.A."/>
            <person name="Barry K."/>
            <person name="Liu P."/>
            <person name="Grigoriev I."/>
            <person name="Longcore J.E."/>
            <person name="James T.Y."/>
        </authorList>
    </citation>
    <scope>NUCLEOTIDE SEQUENCE</scope>
    <source>
        <strain evidence="6">JEL0513</strain>
    </source>
</reference>
<dbReference type="GO" id="GO:0008168">
    <property type="term" value="F:methyltransferase activity"/>
    <property type="evidence" value="ECO:0007669"/>
    <property type="project" value="UniProtKB-KW"/>
</dbReference>
<evidence type="ECO:0000256" key="2">
    <source>
        <dbReference type="ARBA" id="ARBA00023242"/>
    </source>
</evidence>
<dbReference type="AlphaFoldDB" id="A0AAD5T9K1"/>
<dbReference type="InterPro" id="IPR013320">
    <property type="entry name" value="ConA-like_dom_sf"/>
</dbReference>
<dbReference type="PANTHER" id="PTHR10598">
    <property type="entry name" value="SET1/ASH2 HISTONE METHYLTRANSFERASE COMPLEX SUBUNIT ASH2"/>
    <property type="match status" value="1"/>
</dbReference>
<dbReference type="InterPro" id="IPR043136">
    <property type="entry name" value="B30.2/SPRY_sf"/>
</dbReference>
<dbReference type="SUPFAM" id="SSF49899">
    <property type="entry name" value="Concanavalin A-like lectins/glucanases"/>
    <property type="match status" value="1"/>
</dbReference>
<name>A0AAD5T9K1_9FUNG</name>
<dbReference type="CDD" id="cd12872">
    <property type="entry name" value="SPRY_Ash2"/>
    <property type="match status" value="1"/>
</dbReference>
<dbReference type="Gene3D" id="3.90.980.20">
    <property type="match status" value="1"/>
</dbReference>
<comment type="subcellular location">
    <subcellularLocation>
        <location evidence="1">Nucleus</location>
    </subcellularLocation>
</comment>
<gene>
    <name evidence="6" type="primary">ASH2L</name>
    <name evidence="6" type="ORF">HK100_009062</name>
</gene>
<dbReference type="SMART" id="SM00449">
    <property type="entry name" value="SPRY"/>
    <property type="match status" value="1"/>
</dbReference>
<comment type="similarity">
    <text evidence="3">Belongs to the cclA family.</text>
</comment>
<evidence type="ECO:0000256" key="1">
    <source>
        <dbReference type="ARBA" id="ARBA00004123"/>
    </source>
</evidence>
<dbReference type="PANTHER" id="PTHR10598:SF0">
    <property type="entry name" value="SET1_ASH2 HISTONE METHYLTRANSFERASE COMPLEX SUBUNIT ASH2"/>
    <property type="match status" value="1"/>
</dbReference>
<dbReference type="EMBL" id="JADGJH010000455">
    <property type="protein sequence ID" value="KAJ3128626.1"/>
    <property type="molecule type" value="Genomic_DNA"/>
</dbReference>
<evidence type="ECO:0000256" key="4">
    <source>
        <dbReference type="SAM" id="MobiDB-lite"/>
    </source>
</evidence>
<feature type="compositionally biased region" description="Low complexity" evidence="4">
    <location>
        <begin position="17"/>
        <end position="30"/>
    </location>
</feature>
<dbReference type="InterPro" id="IPR001870">
    <property type="entry name" value="B30.2/SPRY"/>
</dbReference>
<accession>A0AAD5T9K1</accession>
<organism evidence="6 7">
    <name type="scientific">Physocladia obscura</name>
    <dbReference type="NCBI Taxonomy" id="109957"/>
    <lineage>
        <taxon>Eukaryota</taxon>
        <taxon>Fungi</taxon>
        <taxon>Fungi incertae sedis</taxon>
        <taxon>Chytridiomycota</taxon>
        <taxon>Chytridiomycota incertae sedis</taxon>
        <taxon>Chytridiomycetes</taxon>
        <taxon>Chytridiales</taxon>
        <taxon>Chytriomycetaceae</taxon>
        <taxon>Physocladia</taxon>
    </lineage>
</organism>
<dbReference type="GO" id="GO:0000976">
    <property type="term" value="F:transcription cis-regulatory region binding"/>
    <property type="evidence" value="ECO:0007669"/>
    <property type="project" value="TreeGrafter"/>
</dbReference>
<evidence type="ECO:0000259" key="5">
    <source>
        <dbReference type="PROSITE" id="PS50188"/>
    </source>
</evidence>
<dbReference type="Proteomes" id="UP001211907">
    <property type="component" value="Unassembled WGS sequence"/>
</dbReference>
<evidence type="ECO:0000313" key="6">
    <source>
        <dbReference type="EMBL" id="KAJ3128626.1"/>
    </source>
</evidence>
<dbReference type="InterPro" id="IPR037353">
    <property type="entry name" value="ASH2"/>
</dbReference>
<dbReference type="InterPro" id="IPR003877">
    <property type="entry name" value="SPRY_dom"/>
</dbReference>
<keyword evidence="6" id="KW-0489">Methyltransferase</keyword>
<protein>
    <submittedName>
        <fullName evidence="6">Set1/Ash2 histone methyltransferase complex subunit ASH2</fullName>
    </submittedName>
</protein>
<evidence type="ECO:0000256" key="3">
    <source>
        <dbReference type="ARBA" id="ARBA00038149"/>
    </source>
</evidence>
<feature type="domain" description="B30.2/SPRY" evidence="5">
    <location>
        <begin position="440"/>
        <end position="644"/>
    </location>
</feature>
<dbReference type="PROSITE" id="PS50188">
    <property type="entry name" value="B302_SPRY"/>
    <property type="match status" value="1"/>
</dbReference>
<evidence type="ECO:0000313" key="7">
    <source>
        <dbReference type="Proteomes" id="UP001211907"/>
    </source>
</evidence>
<keyword evidence="7" id="KW-1185">Reference proteome</keyword>
<dbReference type="Pfam" id="PF00622">
    <property type="entry name" value="SPRY"/>
    <property type="match status" value="1"/>
</dbReference>